<dbReference type="InterPro" id="IPR021858">
    <property type="entry name" value="Fun_TF"/>
</dbReference>
<dbReference type="PROSITE" id="PS50048">
    <property type="entry name" value="ZN2_CY6_FUNGAL_2"/>
    <property type="match status" value="1"/>
</dbReference>
<sequence length="400" mass="45443">MDMCDNPSEASSRAASYGTPQPALTRKAHRKSKNGCLVCKKRRIKCDETHPECGNCTRHSSICEYPPLKTSPVSQNGNLASKRPLEINLVDLELLHHFTTVTAATLHNDPSVQRLWSTTVPQLGYKHDFVMHGILAISALHIGYYYPERKEYCTKQAGLHHKSSLAKATPALSDVNEKSAAELYIFSVLTCLYTYATLNDTDDSVSEGPYGLAQYISVSRQSDSIARMVNDSLRAGPLGVLLSSDRRWRWCEQVSHDTLSGVRELRELSAVINQRHSDPRIKEAYQKAIDDFLIMFHAISAMSPEMREASDVFVWPSRLTDEYLELLRQPTQEALVILAYFAVLPEQIDSTWWLEGFGRRLFRKIHQLIQNDYLPWIQWPLREIERSPGERSRSQATCST</sequence>
<dbReference type="InterPro" id="IPR001138">
    <property type="entry name" value="Zn2Cys6_DnaBD"/>
</dbReference>
<dbReference type="Proteomes" id="UP000006753">
    <property type="component" value="Unassembled WGS sequence"/>
</dbReference>
<dbReference type="InterPro" id="IPR036864">
    <property type="entry name" value="Zn2-C6_fun-type_DNA-bd_sf"/>
</dbReference>
<protein>
    <recommendedName>
        <fullName evidence="3">Zn(2)-C6 fungal-type domain-containing protein</fullName>
    </recommendedName>
</protein>
<dbReference type="Pfam" id="PF11951">
    <property type="entry name" value="Fungal_trans_2"/>
    <property type="match status" value="1"/>
</dbReference>
<dbReference type="AlphaFoldDB" id="K1W6Q2"/>
<dbReference type="PANTHER" id="PTHR47784">
    <property type="entry name" value="STEROL UPTAKE CONTROL PROTEIN 2"/>
    <property type="match status" value="1"/>
</dbReference>
<dbReference type="Pfam" id="PF00172">
    <property type="entry name" value="Zn_clus"/>
    <property type="match status" value="1"/>
</dbReference>
<dbReference type="PROSITE" id="PS00463">
    <property type="entry name" value="ZN2_CY6_FUNGAL_1"/>
    <property type="match status" value="1"/>
</dbReference>
<dbReference type="EMBL" id="JH921455">
    <property type="protein sequence ID" value="EKD12645.1"/>
    <property type="molecule type" value="Genomic_DNA"/>
</dbReference>
<dbReference type="InterPro" id="IPR053157">
    <property type="entry name" value="Sterol_Uptake_Regulator"/>
</dbReference>
<feature type="domain" description="Zn(2)-C6 fungal-type" evidence="3">
    <location>
        <begin position="35"/>
        <end position="65"/>
    </location>
</feature>
<reference evidence="4 5" key="1">
    <citation type="journal article" date="2012" name="BMC Genomics">
        <title>Sequencing the genome of Marssonina brunnea reveals fungus-poplar co-evolution.</title>
        <authorList>
            <person name="Zhu S."/>
            <person name="Cao Y.-Z."/>
            <person name="Jiang C."/>
            <person name="Tan B.-Y."/>
            <person name="Wang Z."/>
            <person name="Feng S."/>
            <person name="Zhang L."/>
            <person name="Su X.-H."/>
            <person name="Brejova B."/>
            <person name="Vinar T."/>
            <person name="Xu M."/>
            <person name="Wang M.-X."/>
            <person name="Zhang S.-G."/>
            <person name="Huang M.-R."/>
            <person name="Wu R."/>
            <person name="Zhou Y."/>
        </authorList>
    </citation>
    <scope>NUCLEOTIDE SEQUENCE [LARGE SCALE GENOMIC DNA]</scope>
    <source>
        <strain evidence="4 5">MB_m1</strain>
    </source>
</reference>
<evidence type="ECO:0000313" key="4">
    <source>
        <dbReference type="EMBL" id="EKD12645.1"/>
    </source>
</evidence>
<gene>
    <name evidence="4" type="ORF">MBM_09214</name>
</gene>
<dbReference type="eggNOG" id="ENOG502QRM1">
    <property type="taxonomic scope" value="Eukaryota"/>
</dbReference>
<keyword evidence="5" id="KW-1185">Reference proteome</keyword>
<proteinExistence type="predicted"/>
<dbReference type="PANTHER" id="PTHR47784:SF5">
    <property type="entry name" value="STEROL UPTAKE CONTROL PROTEIN 2"/>
    <property type="match status" value="1"/>
</dbReference>
<dbReference type="Gene3D" id="4.10.240.10">
    <property type="entry name" value="Zn(2)-C6 fungal-type DNA-binding domain"/>
    <property type="match status" value="1"/>
</dbReference>
<evidence type="ECO:0000256" key="1">
    <source>
        <dbReference type="ARBA" id="ARBA00023242"/>
    </source>
</evidence>
<dbReference type="InParanoid" id="K1W6Q2"/>
<dbReference type="KEGG" id="mbe:MBM_09214"/>
<dbReference type="STRING" id="1072389.K1W6Q2"/>
<evidence type="ECO:0000313" key="5">
    <source>
        <dbReference type="Proteomes" id="UP000006753"/>
    </source>
</evidence>
<organism evidence="4 5">
    <name type="scientific">Marssonina brunnea f. sp. multigermtubi (strain MB_m1)</name>
    <name type="common">Marssonina leaf spot fungus</name>
    <dbReference type="NCBI Taxonomy" id="1072389"/>
    <lineage>
        <taxon>Eukaryota</taxon>
        <taxon>Fungi</taxon>
        <taxon>Dikarya</taxon>
        <taxon>Ascomycota</taxon>
        <taxon>Pezizomycotina</taxon>
        <taxon>Leotiomycetes</taxon>
        <taxon>Helotiales</taxon>
        <taxon>Drepanopezizaceae</taxon>
        <taxon>Drepanopeziza</taxon>
    </lineage>
</organism>
<dbReference type="SMART" id="SM00066">
    <property type="entry name" value="GAL4"/>
    <property type="match status" value="1"/>
</dbReference>
<dbReference type="SUPFAM" id="SSF57701">
    <property type="entry name" value="Zn2/Cys6 DNA-binding domain"/>
    <property type="match status" value="1"/>
</dbReference>
<dbReference type="HOGENOM" id="CLU_024934_0_2_1"/>
<dbReference type="GO" id="GO:0008270">
    <property type="term" value="F:zinc ion binding"/>
    <property type="evidence" value="ECO:0007669"/>
    <property type="project" value="InterPro"/>
</dbReference>
<dbReference type="FunCoup" id="K1W6Q2">
    <property type="interactions" value="621"/>
</dbReference>
<accession>K1W6Q2</accession>
<keyword evidence="1" id="KW-0539">Nucleus</keyword>
<evidence type="ECO:0000259" key="3">
    <source>
        <dbReference type="PROSITE" id="PS50048"/>
    </source>
</evidence>
<dbReference type="OrthoDB" id="416217at2759"/>
<feature type="region of interest" description="Disordered" evidence="2">
    <location>
        <begin position="1"/>
        <end position="26"/>
    </location>
</feature>
<dbReference type="GeneID" id="18765149"/>
<dbReference type="GO" id="GO:0001228">
    <property type="term" value="F:DNA-binding transcription activator activity, RNA polymerase II-specific"/>
    <property type="evidence" value="ECO:0007669"/>
    <property type="project" value="TreeGrafter"/>
</dbReference>
<dbReference type="CDD" id="cd00067">
    <property type="entry name" value="GAL4"/>
    <property type="match status" value="1"/>
</dbReference>
<evidence type="ECO:0000256" key="2">
    <source>
        <dbReference type="SAM" id="MobiDB-lite"/>
    </source>
</evidence>
<dbReference type="OMA" id="MIWRECA"/>
<name>K1W6Q2_MARBU</name>